<keyword evidence="1" id="KW-0812">Transmembrane</keyword>
<keyword evidence="1" id="KW-1133">Transmembrane helix</keyword>
<evidence type="ECO:0000313" key="3">
    <source>
        <dbReference type="Proteomes" id="UP000093281"/>
    </source>
</evidence>
<feature type="transmembrane region" description="Helical" evidence="1">
    <location>
        <begin position="6"/>
        <end position="24"/>
    </location>
</feature>
<proteinExistence type="predicted"/>
<name>A0A1C0B2R1_9BACT</name>
<comment type="caution">
    <text evidence="2">The sequence shown here is derived from an EMBL/GenBank/DDBJ whole genome shotgun (WGS) entry which is preliminary data.</text>
</comment>
<reference evidence="3" key="1">
    <citation type="submission" date="2015-05" db="EMBL/GenBank/DDBJ databases">
        <authorList>
            <person name="Rovetto F."/>
            <person name="Cocolin L."/>
            <person name="Illeghems K."/>
            <person name="Van Nieuwerburgh F."/>
            <person name="Houf K."/>
        </authorList>
    </citation>
    <scope>NUCLEOTIDE SEQUENCE [LARGE SCALE GENOMIC DNA]</scope>
    <source>
        <strain evidence="3">DU22</strain>
    </source>
</reference>
<evidence type="ECO:0000313" key="2">
    <source>
        <dbReference type="EMBL" id="OCL96505.1"/>
    </source>
</evidence>
<organism evidence="2 3">
    <name type="scientific">Aliarcobacter thereius</name>
    <dbReference type="NCBI Taxonomy" id="544718"/>
    <lineage>
        <taxon>Bacteria</taxon>
        <taxon>Pseudomonadati</taxon>
        <taxon>Campylobacterota</taxon>
        <taxon>Epsilonproteobacteria</taxon>
        <taxon>Campylobacterales</taxon>
        <taxon>Arcobacteraceae</taxon>
        <taxon>Aliarcobacter</taxon>
    </lineage>
</organism>
<gene>
    <name evidence="2" type="ORF">AAX29_02044</name>
</gene>
<dbReference type="AlphaFoldDB" id="A0A1C0B2R1"/>
<accession>A0A1C0B2R1</accession>
<protein>
    <submittedName>
        <fullName evidence="2">Uncharacterized protein</fullName>
    </submittedName>
</protein>
<dbReference type="EMBL" id="LCUJ01000014">
    <property type="protein sequence ID" value="OCL96505.1"/>
    <property type="molecule type" value="Genomic_DNA"/>
</dbReference>
<evidence type="ECO:0000256" key="1">
    <source>
        <dbReference type="SAM" id="Phobius"/>
    </source>
</evidence>
<sequence length="38" mass="4435">MEFPINPGSIFMMIILAFAIFLAYGKYSYEKDLKDKND</sequence>
<keyword evidence="1" id="KW-0472">Membrane</keyword>
<dbReference type="Proteomes" id="UP000093281">
    <property type="component" value="Unassembled WGS sequence"/>
</dbReference>